<keyword evidence="3" id="KW-1185">Reference proteome</keyword>
<dbReference type="InterPro" id="IPR037521">
    <property type="entry name" value="FLCN/SMCR8_DENN"/>
</dbReference>
<organism evidence="2 3">
    <name type="scientific">Teladorsagia circumcincta</name>
    <name type="common">Brown stomach worm</name>
    <name type="synonym">Ostertagia circumcincta</name>
    <dbReference type="NCBI Taxonomy" id="45464"/>
    <lineage>
        <taxon>Eukaryota</taxon>
        <taxon>Metazoa</taxon>
        <taxon>Ecdysozoa</taxon>
        <taxon>Nematoda</taxon>
        <taxon>Chromadorea</taxon>
        <taxon>Rhabditida</taxon>
        <taxon>Rhabditina</taxon>
        <taxon>Rhabditomorpha</taxon>
        <taxon>Strongyloidea</taxon>
        <taxon>Trichostrongylidae</taxon>
        <taxon>Teladorsagia</taxon>
    </lineage>
</organism>
<evidence type="ECO:0000259" key="1">
    <source>
        <dbReference type="PROSITE" id="PS51834"/>
    </source>
</evidence>
<gene>
    <name evidence="2" type="ORF">TELCIR_16325</name>
</gene>
<reference evidence="2 3" key="1">
    <citation type="submission" date="2015-09" db="EMBL/GenBank/DDBJ databases">
        <title>Draft genome of the parasitic nematode Teladorsagia circumcincta isolate WARC Sus (inbred).</title>
        <authorList>
            <person name="Mitreva M."/>
        </authorList>
    </citation>
    <scope>NUCLEOTIDE SEQUENCE [LARGE SCALE GENOMIC DNA]</scope>
    <source>
        <strain evidence="2 3">S</strain>
    </source>
</reference>
<dbReference type="AlphaFoldDB" id="A0A2G9TY07"/>
<accession>A0A2G9TY07</accession>
<protein>
    <recommendedName>
        <fullName evidence="1">UDENN FLCN/SMCR8-type domain-containing protein</fullName>
    </recommendedName>
</protein>
<feature type="non-terminal residue" evidence="2">
    <location>
        <position position="152"/>
    </location>
</feature>
<name>A0A2G9TY07_TELCI</name>
<dbReference type="OrthoDB" id="2289278at2759"/>
<dbReference type="PROSITE" id="PS51834">
    <property type="entry name" value="DENN_FLCN_SMCR8"/>
    <property type="match status" value="1"/>
</dbReference>
<evidence type="ECO:0000313" key="3">
    <source>
        <dbReference type="Proteomes" id="UP000230423"/>
    </source>
</evidence>
<proteinExistence type="predicted"/>
<dbReference type="EMBL" id="KZ352519">
    <property type="protein sequence ID" value="PIO62130.1"/>
    <property type="molecule type" value="Genomic_DNA"/>
</dbReference>
<sequence length="152" mass="17269">MAQNVRAEDLILRNKGAIDPFNRLGCNIDPVVVVVEFCQIQGPRPLATVCLRAKEKPTTLDIDNLSVWLMSSEAASGTLLVIYNQQTGIYAMSYYTTIYDIRARAFQTYYTLDVELLKLPTTNRKLANVAEQARKLRPRMQAMYDMLSESRT</sequence>
<feature type="domain" description="UDENN FLCN/SMCR8-type" evidence="1">
    <location>
        <begin position="21"/>
        <end position="152"/>
    </location>
</feature>
<evidence type="ECO:0000313" key="2">
    <source>
        <dbReference type="EMBL" id="PIO62130.1"/>
    </source>
</evidence>
<dbReference type="Proteomes" id="UP000230423">
    <property type="component" value="Unassembled WGS sequence"/>
</dbReference>